<dbReference type="Proteomes" id="UP000014074">
    <property type="component" value="Unassembled WGS sequence"/>
</dbReference>
<gene>
    <name evidence="3" type="ORF">UCRPA7_1120</name>
</gene>
<dbReference type="eggNOG" id="ENOG502QQBX">
    <property type="taxonomic scope" value="Eukaryota"/>
</dbReference>
<dbReference type="PANTHER" id="PTHR46825">
    <property type="entry name" value="D-ALANYL-D-ALANINE-CARBOXYPEPTIDASE/ENDOPEPTIDASE AMPH"/>
    <property type="match status" value="1"/>
</dbReference>
<dbReference type="InterPro" id="IPR001466">
    <property type="entry name" value="Beta-lactam-related"/>
</dbReference>
<dbReference type="SUPFAM" id="SSF56601">
    <property type="entry name" value="beta-lactamase/transpeptidase-like"/>
    <property type="match status" value="1"/>
</dbReference>
<evidence type="ECO:0000259" key="2">
    <source>
        <dbReference type="Pfam" id="PF00144"/>
    </source>
</evidence>
<comment type="similarity">
    <text evidence="1">Belongs to the peptidase S12 family.</text>
</comment>
<dbReference type="RefSeq" id="XP_007911898.1">
    <property type="nucleotide sequence ID" value="XM_007913707.1"/>
</dbReference>
<dbReference type="EMBL" id="KB932835">
    <property type="protein sequence ID" value="EOO03311.1"/>
    <property type="molecule type" value="Genomic_DNA"/>
</dbReference>
<sequence>MSQPIIRDFRADFVYNNFGYDMVGRAIEKLTGKSLGANFKEKLFGPLGMSRTSTQDIPNNTNAAKAYFALDDASPFEVPIPIISDQALMASAGEEGQDIDFEKLATTARETSTTLASKIESTLEEKHEKNTKPLELKAYVGRY</sequence>
<accession>R8BVA7</accession>
<name>R8BVA7_PHAM7</name>
<dbReference type="Pfam" id="PF00144">
    <property type="entry name" value="Beta-lactamase"/>
    <property type="match status" value="1"/>
</dbReference>
<dbReference type="InterPro" id="IPR050491">
    <property type="entry name" value="AmpC-like"/>
</dbReference>
<keyword evidence="4" id="KW-1185">Reference proteome</keyword>
<dbReference type="Gene3D" id="3.40.710.10">
    <property type="entry name" value="DD-peptidase/beta-lactamase superfamily"/>
    <property type="match status" value="1"/>
</dbReference>
<evidence type="ECO:0000256" key="1">
    <source>
        <dbReference type="ARBA" id="ARBA00038215"/>
    </source>
</evidence>
<dbReference type="AlphaFoldDB" id="R8BVA7"/>
<protein>
    <submittedName>
        <fullName evidence="3">Putative d-protein</fullName>
    </submittedName>
</protein>
<evidence type="ECO:0000313" key="3">
    <source>
        <dbReference type="EMBL" id="EOO03311.1"/>
    </source>
</evidence>
<dbReference type="InterPro" id="IPR012338">
    <property type="entry name" value="Beta-lactam/transpept-like"/>
</dbReference>
<evidence type="ECO:0000313" key="4">
    <source>
        <dbReference type="Proteomes" id="UP000014074"/>
    </source>
</evidence>
<feature type="domain" description="Beta-lactamase-related" evidence="2">
    <location>
        <begin position="3"/>
        <end position="82"/>
    </location>
</feature>
<dbReference type="HOGENOM" id="CLU_1807573_0_0_1"/>
<dbReference type="KEGG" id="tmn:UCRPA7_1120"/>
<dbReference type="GeneID" id="19321240"/>
<dbReference type="OrthoDB" id="10250282at2759"/>
<reference evidence="4" key="1">
    <citation type="journal article" date="2013" name="Genome Announc.">
        <title>Draft genome sequence of the ascomycete Phaeoacremonium aleophilum strain UCR-PA7, a causal agent of the esca disease complex in grapevines.</title>
        <authorList>
            <person name="Blanco-Ulate B."/>
            <person name="Rolshausen P."/>
            <person name="Cantu D."/>
        </authorList>
    </citation>
    <scope>NUCLEOTIDE SEQUENCE [LARGE SCALE GENOMIC DNA]</scope>
    <source>
        <strain evidence="4">UCR-PA7</strain>
    </source>
</reference>
<organism evidence="3 4">
    <name type="scientific">Phaeoacremonium minimum (strain UCR-PA7)</name>
    <name type="common">Esca disease fungus</name>
    <name type="synonym">Togninia minima</name>
    <dbReference type="NCBI Taxonomy" id="1286976"/>
    <lineage>
        <taxon>Eukaryota</taxon>
        <taxon>Fungi</taxon>
        <taxon>Dikarya</taxon>
        <taxon>Ascomycota</taxon>
        <taxon>Pezizomycotina</taxon>
        <taxon>Sordariomycetes</taxon>
        <taxon>Sordariomycetidae</taxon>
        <taxon>Togniniales</taxon>
        <taxon>Togniniaceae</taxon>
        <taxon>Phaeoacremonium</taxon>
    </lineage>
</organism>
<proteinExistence type="inferred from homology"/>
<dbReference type="PANTHER" id="PTHR46825:SF9">
    <property type="entry name" value="BETA-LACTAMASE-RELATED DOMAIN-CONTAINING PROTEIN"/>
    <property type="match status" value="1"/>
</dbReference>